<evidence type="ECO:0000313" key="17">
    <source>
        <dbReference type="Proteomes" id="UP000034805"/>
    </source>
</evidence>
<dbReference type="PANTHER" id="PTHR15162">
    <property type="entry name" value="ASPARTOACYLASE"/>
    <property type="match status" value="1"/>
</dbReference>
<evidence type="ECO:0000256" key="3">
    <source>
        <dbReference type="ARBA" id="ARBA00006173"/>
    </source>
</evidence>
<dbReference type="FunFam" id="3.40.630.10:FF:000025">
    <property type="entry name" value="aspartoacylase"/>
    <property type="match status" value="1"/>
</dbReference>
<feature type="domain" description="Succinylglutamate desuccinylase/Aspartoacylase catalytic" evidence="15">
    <location>
        <begin position="50"/>
        <end position="253"/>
    </location>
</feature>
<organism evidence="16 17">
    <name type="scientific">Scleropages formosus</name>
    <name type="common">Asian bonytongue</name>
    <name type="synonym">Osteoglossum formosum</name>
    <dbReference type="NCBI Taxonomy" id="113540"/>
    <lineage>
        <taxon>Eukaryota</taxon>
        <taxon>Metazoa</taxon>
        <taxon>Chordata</taxon>
        <taxon>Craniata</taxon>
        <taxon>Vertebrata</taxon>
        <taxon>Euteleostomi</taxon>
        <taxon>Actinopterygii</taxon>
        <taxon>Neopterygii</taxon>
        <taxon>Teleostei</taxon>
        <taxon>Osteoglossocephala</taxon>
        <taxon>Osteoglossomorpha</taxon>
        <taxon>Osteoglossiformes</taxon>
        <taxon>Osteoglossidae</taxon>
        <taxon>Scleropages</taxon>
    </lineage>
</organism>
<dbReference type="GO" id="GO:0046872">
    <property type="term" value="F:metal ion binding"/>
    <property type="evidence" value="ECO:0007669"/>
    <property type="project" value="UniProtKB-KW"/>
</dbReference>
<accession>A0A0P7WCY8</accession>
<dbReference type="Pfam" id="PF04952">
    <property type="entry name" value="AstE_AspA_hybrid"/>
    <property type="match status" value="1"/>
</dbReference>
<evidence type="ECO:0000256" key="9">
    <source>
        <dbReference type="ARBA" id="ARBA00023136"/>
    </source>
</evidence>
<dbReference type="GO" id="GO:0004046">
    <property type="term" value="F:aminoacylase activity"/>
    <property type="evidence" value="ECO:0007669"/>
    <property type="project" value="TreeGrafter"/>
</dbReference>
<feature type="non-terminal residue" evidence="16">
    <location>
        <position position="1"/>
    </location>
</feature>
<evidence type="ECO:0000259" key="15">
    <source>
        <dbReference type="Pfam" id="PF24827"/>
    </source>
</evidence>
<dbReference type="Pfam" id="PF24827">
    <property type="entry name" value="AstE_AspA_cat"/>
    <property type="match status" value="1"/>
</dbReference>
<evidence type="ECO:0000256" key="10">
    <source>
        <dbReference type="ARBA" id="ARBA00034807"/>
    </source>
</evidence>
<comment type="subcellular location">
    <subcellularLocation>
        <location evidence="11">Apical cell membrane</location>
        <topology evidence="11">Peripheral membrane protein</topology>
    </subcellularLocation>
    <subcellularLocation>
        <location evidence="2">Cytoplasm</location>
    </subcellularLocation>
</comment>
<evidence type="ECO:0000256" key="13">
    <source>
        <dbReference type="ARBA" id="ARBA00049326"/>
    </source>
</evidence>
<comment type="caution">
    <text evidence="16">The sequence shown here is derived from an EMBL/GenBank/DDBJ whole genome shotgun (WGS) entry which is preliminary data.</text>
</comment>
<dbReference type="HAMAP" id="MF_00704">
    <property type="entry name" value="Aspartoacylase"/>
    <property type="match status" value="1"/>
</dbReference>
<dbReference type="CDD" id="cd06909">
    <property type="entry name" value="M14_ASPA"/>
    <property type="match status" value="1"/>
</dbReference>
<evidence type="ECO:0000256" key="1">
    <source>
        <dbReference type="ARBA" id="ARBA00001947"/>
    </source>
</evidence>
<comment type="similarity">
    <text evidence="3">Belongs to the AspA/AstE family. Aspartoacylase subfamily.</text>
</comment>
<evidence type="ECO:0000256" key="8">
    <source>
        <dbReference type="ARBA" id="ARBA00022833"/>
    </source>
</evidence>
<comment type="catalytic activity">
    <reaction evidence="13">
        <text>an N-acyl-aromatic L-alpha-amino acid + H2O = an aromatic L-alpha-amino acid + a carboxylate</text>
        <dbReference type="Rhea" id="RHEA:54184"/>
        <dbReference type="ChEBI" id="CHEBI:15377"/>
        <dbReference type="ChEBI" id="CHEBI:29067"/>
        <dbReference type="ChEBI" id="CHEBI:84824"/>
        <dbReference type="ChEBI" id="CHEBI:138093"/>
        <dbReference type="EC" id="3.5.1.114"/>
    </reaction>
</comment>
<reference evidence="16 17" key="1">
    <citation type="submission" date="2015-08" db="EMBL/GenBank/DDBJ databases">
        <title>The genome of the Asian arowana (Scleropages formosus).</title>
        <authorList>
            <person name="Tan M.H."/>
            <person name="Gan H.M."/>
            <person name="Croft L.J."/>
            <person name="Austin C.M."/>
        </authorList>
    </citation>
    <scope>NUCLEOTIDE SEQUENCE [LARGE SCALE GENOMIC DNA]</scope>
    <source>
        <strain evidence="16">Aro1</strain>
    </source>
</reference>
<comment type="catalytic activity">
    <reaction evidence="12">
        <text>an N-acetyl-L-cysteine-S-conjugate + H2O = an S-substituted L-cysteine + acetate</text>
        <dbReference type="Rhea" id="RHEA:36855"/>
        <dbReference type="ChEBI" id="CHEBI:15377"/>
        <dbReference type="ChEBI" id="CHEBI:30089"/>
        <dbReference type="ChEBI" id="CHEBI:58717"/>
        <dbReference type="ChEBI" id="CHEBI:58718"/>
        <dbReference type="EC" id="3.5.1.114"/>
    </reaction>
</comment>
<keyword evidence="8" id="KW-0862">Zinc</keyword>
<comment type="cofactor">
    <cofactor evidence="1">
        <name>Zn(2+)</name>
        <dbReference type="ChEBI" id="CHEBI:29105"/>
    </cofactor>
</comment>
<name>A0A0P7WCY8_SCLFO</name>
<dbReference type="GO" id="GO:0005829">
    <property type="term" value="C:cytosol"/>
    <property type="evidence" value="ECO:0007669"/>
    <property type="project" value="TreeGrafter"/>
</dbReference>
<evidence type="ECO:0000256" key="11">
    <source>
        <dbReference type="ARBA" id="ARBA00037831"/>
    </source>
</evidence>
<dbReference type="Gene3D" id="2.20.25.160">
    <property type="match status" value="1"/>
</dbReference>
<sequence length="363" mass="40366">CDVTAVSLSHLELNPRILWLVSEQEVLPDPVPRPPSAADPMAALGLPALSRVAICGGTHGNELSGVYLLRELQKSRQEEAPDSVALVTVMSNPRAVQQCRRYTETDLNRCFTDATLSSPISDRTPYEIVRAQELNALLGPKGSADAVDLVCDLHNTTANMGLCFISYSDCDWIFSVIKYHDLKALLPLAMSSQREMPSTPVRYLHYNIPQSEAYSLESVGKHGFAMEIGPQPHGVIRADIMGIMAEGVRLMLDWVCRFNSGEQFKGDKMEVYTLVRNVDYPRDPATHSIIAAIHPQLQDRDFCLLHHGDPLFLHFSGKTECYPWAEPLYPFFVNEGAYYEKGIALSLAHKNTVGIPPICVQRD</sequence>
<dbReference type="AlphaFoldDB" id="A0A0P7WCY8"/>
<dbReference type="InterPro" id="IPR007036">
    <property type="entry name" value="Aste_AspA_hybrid_dom"/>
</dbReference>
<dbReference type="InterPro" id="IPR050178">
    <property type="entry name" value="AspA/AstE_fam"/>
</dbReference>
<dbReference type="SUPFAM" id="SSF53187">
    <property type="entry name" value="Zn-dependent exopeptidases"/>
    <property type="match status" value="1"/>
</dbReference>
<dbReference type="InterPro" id="IPR055438">
    <property type="entry name" value="AstE_AspA_cat"/>
</dbReference>
<evidence type="ECO:0000256" key="7">
    <source>
        <dbReference type="ARBA" id="ARBA00022801"/>
    </source>
</evidence>
<keyword evidence="9" id="KW-0472">Membrane</keyword>
<dbReference type="InterPro" id="IPR016708">
    <property type="entry name" value="Aspartoacylase"/>
</dbReference>
<dbReference type="GO" id="GO:0016788">
    <property type="term" value="F:hydrolase activity, acting on ester bonds"/>
    <property type="evidence" value="ECO:0007669"/>
    <property type="project" value="InterPro"/>
</dbReference>
<dbReference type="Proteomes" id="UP000034805">
    <property type="component" value="Unassembled WGS sequence"/>
</dbReference>
<evidence type="ECO:0000259" key="14">
    <source>
        <dbReference type="Pfam" id="PF04952"/>
    </source>
</evidence>
<protein>
    <recommendedName>
        <fullName evidence="10">N-acyl-aromatic-L-amino acid amidohydrolase</fullName>
        <ecNumber evidence="10">3.5.1.114</ecNumber>
    </recommendedName>
</protein>
<evidence type="ECO:0000256" key="12">
    <source>
        <dbReference type="ARBA" id="ARBA00048435"/>
    </source>
</evidence>
<evidence type="ECO:0000256" key="2">
    <source>
        <dbReference type="ARBA" id="ARBA00004496"/>
    </source>
</evidence>
<evidence type="ECO:0000313" key="16">
    <source>
        <dbReference type="EMBL" id="KPP59085.1"/>
    </source>
</evidence>
<dbReference type="EMBL" id="JARO02012715">
    <property type="protein sequence ID" value="KPP59085.1"/>
    <property type="molecule type" value="Genomic_DNA"/>
</dbReference>
<dbReference type="PANTHER" id="PTHR15162:SF5">
    <property type="entry name" value="N-ACYL-AROMATIC-L-AMINO ACID AMIDOHYDROLASE (CARBOXYLATE-FORMING)"/>
    <property type="match status" value="1"/>
</dbReference>
<feature type="domain" description="AstE/AspA barrel-sandwich hybrid" evidence="14">
    <location>
        <begin position="268"/>
        <end position="349"/>
    </location>
</feature>
<keyword evidence="7 16" id="KW-0378">Hydrolase</keyword>
<dbReference type="GO" id="GO:0016324">
    <property type="term" value="C:apical plasma membrane"/>
    <property type="evidence" value="ECO:0007669"/>
    <property type="project" value="UniProtKB-SubCell"/>
</dbReference>
<dbReference type="STRING" id="113540.ENSSFOP00015019804"/>
<keyword evidence="5" id="KW-0963">Cytoplasm</keyword>
<proteinExistence type="inferred from homology"/>
<dbReference type="Gene3D" id="3.40.630.10">
    <property type="entry name" value="Zn peptidases"/>
    <property type="match status" value="1"/>
</dbReference>
<keyword evidence="6" id="KW-0479">Metal-binding</keyword>
<evidence type="ECO:0000256" key="5">
    <source>
        <dbReference type="ARBA" id="ARBA00022490"/>
    </source>
</evidence>
<keyword evidence="4" id="KW-1003">Cell membrane</keyword>
<evidence type="ECO:0000256" key="4">
    <source>
        <dbReference type="ARBA" id="ARBA00022475"/>
    </source>
</evidence>
<dbReference type="EC" id="3.5.1.114" evidence="10"/>
<evidence type="ECO:0000256" key="6">
    <source>
        <dbReference type="ARBA" id="ARBA00022723"/>
    </source>
</evidence>
<gene>
    <name evidence="16" type="ORF">Z043_123032</name>
</gene>
<dbReference type="NCBIfam" id="NF002601">
    <property type="entry name" value="PRK02259.1"/>
    <property type="match status" value="1"/>
</dbReference>